<keyword evidence="1" id="KW-0677">Repeat</keyword>
<dbReference type="Proteomes" id="UP000194360">
    <property type="component" value="Unassembled WGS sequence"/>
</dbReference>
<dbReference type="Gene3D" id="3.40.50.300">
    <property type="entry name" value="P-loop containing nucleotide triphosphate hydrolases"/>
    <property type="match status" value="2"/>
</dbReference>
<evidence type="ECO:0000256" key="1">
    <source>
        <dbReference type="ARBA" id="ARBA00022737"/>
    </source>
</evidence>
<dbReference type="SUPFAM" id="SSF52540">
    <property type="entry name" value="P-loop containing nucleoside triphosphate hydrolases"/>
    <property type="match status" value="2"/>
</dbReference>
<comment type="caution">
    <text evidence="5">The sequence shown here is derived from an EMBL/GenBank/DDBJ whole genome shotgun (WGS) entry which is preliminary data.</text>
</comment>
<dbReference type="Pfam" id="PF00005">
    <property type="entry name" value="ABC_tran"/>
    <property type="match status" value="2"/>
</dbReference>
<dbReference type="InterPro" id="IPR003439">
    <property type="entry name" value="ABC_transporter-like_ATP-bd"/>
</dbReference>
<protein>
    <submittedName>
        <fullName evidence="5">Putative ABC transporter ATP-binding protein</fullName>
    </submittedName>
</protein>
<evidence type="ECO:0000313" key="6">
    <source>
        <dbReference type="Proteomes" id="UP000194360"/>
    </source>
</evidence>
<reference evidence="5 6" key="1">
    <citation type="submission" date="2016-09" db="EMBL/GenBank/DDBJ databases">
        <title>Pseudonocardia autotrophica DSM535, a candidate organism with high potential of specific P450 cytochromes.</title>
        <authorList>
            <person name="Grumaz C."/>
            <person name="Vainshtein Y."/>
            <person name="Kirstahler P."/>
            <person name="Sohn K."/>
        </authorList>
    </citation>
    <scope>NUCLEOTIDE SEQUENCE [LARGE SCALE GENOMIC DNA]</scope>
    <source>
        <strain evidence="5 6">DSM 535</strain>
    </source>
</reference>
<gene>
    <name evidence="5" type="ORF">BG845_04246</name>
</gene>
<dbReference type="InterPro" id="IPR050611">
    <property type="entry name" value="ABCF"/>
</dbReference>
<accession>A0A1Y2MS81</accession>
<keyword evidence="3 5" id="KW-0067">ATP-binding</keyword>
<dbReference type="SMART" id="SM00382">
    <property type="entry name" value="AAA"/>
    <property type="match status" value="2"/>
</dbReference>
<dbReference type="GO" id="GO:0005524">
    <property type="term" value="F:ATP binding"/>
    <property type="evidence" value="ECO:0007669"/>
    <property type="project" value="UniProtKB-KW"/>
</dbReference>
<dbReference type="OrthoDB" id="3169603at2"/>
<dbReference type="PANTHER" id="PTHR19211">
    <property type="entry name" value="ATP-BINDING TRANSPORT PROTEIN-RELATED"/>
    <property type="match status" value="1"/>
</dbReference>
<feature type="domain" description="ABC transporter" evidence="4">
    <location>
        <begin position="4"/>
        <end position="259"/>
    </location>
</feature>
<dbReference type="InterPro" id="IPR003593">
    <property type="entry name" value="AAA+_ATPase"/>
</dbReference>
<dbReference type="AlphaFoldDB" id="A0A1Y2MS81"/>
<evidence type="ECO:0000256" key="3">
    <source>
        <dbReference type="ARBA" id="ARBA00022840"/>
    </source>
</evidence>
<dbReference type="PROSITE" id="PS50893">
    <property type="entry name" value="ABC_TRANSPORTER_2"/>
    <property type="match status" value="2"/>
</dbReference>
<sequence>MGHVELRDVDHVLPDGRVLLSTVSFRVGEGTTTALIGANGVGKSTVLGLIAGRVEPSAGSVQRSGGLGVMPQFLGGRTVRELVLELSPERLRVAGRRLDAAEDALIESDGTSEQLRYAEALTEYGDAGGYEADALWNRCCRIAVGPSYDEIRFRDTDRISGGQQKRLALEVLLRGPDEVLLLDEPDNYLDVPGKEWLEQQLRDTVKTVLFVSHDRELLRRSADRVVTIELHPAGNTVWTHGGGFGTYDEARADRMERLDELRRRWDEDRSRLLRLLHELKQKASYNDGMASRYQAARTRLARFDAAGPPEAVPRRPRLQMRLGGGRTGQRALTCQDLVLDGLTKPLSVEVFYGDRVAVLGPNGTGKSHFLRLLATLDPDASDGAEQVAHHGTVRLGARVVPGWFAQTHQHPEFTGHDLADLLIAGGPHRPGADPEYAMRALARYDLAGAADRGFDTLSGGQQARFQVLLLELRGATMLLLDEPTDNLDPYSADVLQEAIGAFDGTVLTVTHDRWLTRAFDRFLIFHHDGTVSESSEPVWDSR</sequence>
<dbReference type="EMBL" id="MIGB01000025">
    <property type="protein sequence ID" value="OSY38073.1"/>
    <property type="molecule type" value="Genomic_DNA"/>
</dbReference>
<evidence type="ECO:0000256" key="2">
    <source>
        <dbReference type="ARBA" id="ARBA00022741"/>
    </source>
</evidence>
<feature type="domain" description="ABC transporter" evidence="4">
    <location>
        <begin position="325"/>
        <end position="542"/>
    </location>
</feature>
<dbReference type="PANTHER" id="PTHR19211:SF69">
    <property type="entry name" value="ATP-BINDING PROTEIN UUP"/>
    <property type="match status" value="1"/>
</dbReference>
<dbReference type="GO" id="GO:0016887">
    <property type="term" value="F:ATP hydrolysis activity"/>
    <property type="evidence" value="ECO:0007669"/>
    <property type="project" value="InterPro"/>
</dbReference>
<evidence type="ECO:0000259" key="4">
    <source>
        <dbReference type="PROSITE" id="PS50893"/>
    </source>
</evidence>
<dbReference type="STRING" id="2074.BG845_04246"/>
<name>A0A1Y2MS81_PSEAH</name>
<keyword evidence="2" id="KW-0547">Nucleotide-binding</keyword>
<evidence type="ECO:0000313" key="5">
    <source>
        <dbReference type="EMBL" id="OSY38073.1"/>
    </source>
</evidence>
<organism evidence="5 6">
    <name type="scientific">Pseudonocardia autotrophica</name>
    <name type="common">Amycolata autotrophica</name>
    <name type="synonym">Nocardia autotrophica</name>
    <dbReference type="NCBI Taxonomy" id="2074"/>
    <lineage>
        <taxon>Bacteria</taxon>
        <taxon>Bacillati</taxon>
        <taxon>Actinomycetota</taxon>
        <taxon>Actinomycetes</taxon>
        <taxon>Pseudonocardiales</taxon>
        <taxon>Pseudonocardiaceae</taxon>
        <taxon>Pseudonocardia</taxon>
    </lineage>
</organism>
<proteinExistence type="predicted"/>
<keyword evidence="6" id="KW-1185">Reference proteome</keyword>
<dbReference type="InterPro" id="IPR027417">
    <property type="entry name" value="P-loop_NTPase"/>
</dbReference>